<evidence type="ECO:0000256" key="1">
    <source>
        <dbReference type="SAM" id="MobiDB-lite"/>
    </source>
</evidence>
<name>A0ABS8V6L1_DATST</name>
<reference evidence="2 3" key="1">
    <citation type="journal article" date="2021" name="BMC Genomics">
        <title>Datura genome reveals duplications of psychoactive alkaloid biosynthetic genes and high mutation rate following tissue culture.</title>
        <authorList>
            <person name="Rajewski A."/>
            <person name="Carter-House D."/>
            <person name="Stajich J."/>
            <person name="Litt A."/>
        </authorList>
    </citation>
    <scope>NUCLEOTIDE SEQUENCE [LARGE SCALE GENOMIC DNA]</scope>
    <source>
        <strain evidence="2">AR-01</strain>
    </source>
</reference>
<protein>
    <submittedName>
        <fullName evidence="2">Uncharacterized protein</fullName>
    </submittedName>
</protein>
<feature type="region of interest" description="Disordered" evidence="1">
    <location>
        <begin position="61"/>
        <end position="87"/>
    </location>
</feature>
<dbReference type="EMBL" id="JACEIK010003508">
    <property type="protein sequence ID" value="MCD9641986.1"/>
    <property type="molecule type" value="Genomic_DNA"/>
</dbReference>
<evidence type="ECO:0000313" key="3">
    <source>
        <dbReference type="Proteomes" id="UP000823775"/>
    </source>
</evidence>
<sequence length="117" mass="13457">MNHSTWQQQKWILAQVKGDSKEEFHFGKEKGSSKRRTLGIPATLSLNSFYFISTDLQKRPRKSKIDLGPEGRSRIDSPMGPDFSTTEAKNYSFKSKSKSGRLRWSLFYSCSRDMGIE</sequence>
<gene>
    <name evidence="2" type="ORF">HAX54_028549</name>
</gene>
<keyword evidence="3" id="KW-1185">Reference proteome</keyword>
<organism evidence="2 3">
    <name type="scientific">Datura stramonium</name>
    <name type="common">Jimsonweed</name>
    <name type="synonym">Common thornapple</name>
    <dbReference type="NCBI Taxonomy" id="4076"/>
    <lineage>
        <taxon>Eukaryota</taxon>
        <taxon>Viridiplantae</taxon>
        <taxon>Streptophyta</taxon>
        <taxon>Embryophyta</taxon>
        <taxon>Tracheophyta</taxon>
        <taxon>Spermatophyta</taxon>
        <taxon>Magnoliopsida</taxon>
        <taxon>eudicotyledons</taxon>
        <taxon>Gunneridae</taxon>
        <taxon>Pentapetalae</taxon>
        <taxon>asterids</taxon>
        <taxon>lamiids</taxon>
        <taxon>Solanales</taxon>
        <taxon>Solanaceae</taxon>
        <taxon>Solanoideae</taxon>
        <taxon>Datureae</taxon>
        <taxon>Datura</taxon>
    </lineage>
</organism>
<comment type="caution">
    <text evidence="2">The sequence shown here is derived from an EMBL/GenBank/DDBJ whole genome shotgun (WGS) entry which is preliminary data.</text>
</comment>
<evidence type="ECO:0000313" key="2">
    <source>
        <dbReference type="EMBL" id="MCD9641986.1"/>
    </source>
</evidence>
<accession>A0ABS8V6L1</accession>
<proteinExistence type="predicted"/>
<dbReference type="Proteomes" id="UP000823775">
    <property type="component" value="Unassembled WGS sequence"/>
</dbReference>
<feature type="compositionally biased region" description="Basic and acidic residues" evidence="1">
    <location>
        <begin position="63"/>
        <end position="75"/>
    </location>
</feature>